<dbReference type="EMBL" id="JAWDJW010002814">
    <property type="protein sequence ID" value="KAK3077479.1"/>
    <property type="molecule type" value="Genomic_DNA"/>
</dbReference>
<sequence length="183" mass="20385">SPLTAEFIPRSSPSPEAVGSLDGLREHNDWRRASTSKTKPVAHSRLDDTIEEDLLRDLDRLANLAEDDFKRDPSKPAAEHYRIRIDTLFNNPSCKYKWGYIPPMVPANAERGSPPRSTNTVPMSEFKRLQNKVDTLTRIVNELVQTRKKSDIDLAPITTEIAMLEEASKETKPSTAGPSGSAS</sequence>
<name>A0ACC3DLD1_9PEZI</name>
<evidence type="ECO:0000313" key="1">
    <source>
        <dbReference type="EMBL" id="KAK3077479.1"/>
    </source>
</evidence>
<reference evidence="1" key="1">
    <citation type="submission" date="2024-09" db="EMBL/GenBank/DDBJ databases">
        <title>Black Yeasts Isolated from many extreme environments.</title>
        <authorList>
            <person name="Coleine C."/>
            <person name="Stajich J.E."/>
            <person name="Selbmann L."/>
        </authorList>
    </citation>
    <scope>NUCLEOTIDE SEQUENCE</scope>
    <source>
        <strain evidence="1">CCFEE 5737</strain>
    </source>
</reference>
<comment type="caution">
    <text evidence="1">The sequence shown here is derived from an EMBL/GenBank/DDBJ whole genome shotgun (WGS) entry which is preliminary data.</text>
</comment>
<protein>
    <submittedName>
        <fullName evidence="1">Uncharacterized protein</fullName>
    </submittedName>
</protein>
<organism evidence="1 2">
    <name type="scientific">Coniosporium uncinatum</name>
    <dbReference type="NCBI Taxonomy" id="93489"/>
    <lineage>
        <taxon>Eukaryota</taxon>
        <taxon>Fungi</taxon>
        <taxon>Dikarya</taxon>
        <taxon>Ascomycota</taxon>
        <taxon>Pezizomycotina</taxon>
        <taxon>Dothideomycetes</taxon>
        <taxon>Dothideomycetes incertae sedis</taxon>
        <taxon>Coniosporium</taxon>
    </lineage>
</organism>
<proteinExistence type="predicted"/>
<feature type="non-terminal residue" evidence="1">
    <location>
        <position position="183"/>
    </location>
</feature>
<dbReference type="Proteomes" id="UP001186974">
    <property type="component" value="Unassembled WGS sequence"/>
</dbReference>
<feature type="non-terminal residue" evidence="1">
    <location>
        <position position="1"/>
    </location>
</feature>
<evidence type="ECO:0000313" key="2">
    <source>
        <dbReference type="Proteomes" id="UP001186974"/>
    </source>
</evidence>
<gene>
    <name evidence="1" type="ORF">LTS18_010152</name>
</gene>
<keyword evidence="2" id="KW-1185">Reference proteome</keyword>
<accession>A0ACC3DLD1</accession>